<organism evidence="3 4">
    <name type="scientific">Parasitella parasitica</name>
    <dbReference type="NCBI Taxonomy" id="35722"/>
    <lineage>
        <taxon>Eukaryota</taxon>
        <taxon>Fungi</taxon>
        <taxon>Fungi incertae sedis</taxon>
        <taxon>Mucoromycota</taxon>
        <taxon>Mucoromycotina</taxon>
        <taxon>Mucoromycetes</taxon>
        <taxon>Mucorales</taxon>
        <taxon>Mucorineae</taxon>
        <taxon>Mucoraceae</taxon>
        <taxon>Parasitella</taxon>
    </lineage>
</organism>
<reference evidence="3 4" key="1">
    <citation type="submission" date="2014-09" db="EMBL/GenBank/DDBJ databases">
        <authorList>
            <person name="Ellenberger Sabrina"/>
        </authorList>
    </citation>
    <scope>NUCLEOTIDE SEQUENCE [LARGE SCALE GENOMIC DNA]</scope>
    <source>
        <strain evidence="3 4">CBS 412.66</strain>
    </source>
</reference>
<evidence type="ECO:0000313" key="3">
    <source>
        <dbReference type="EMBL" id="CEP11804.1"/>
    </source>
</evidence>
<accession>A0A0B7NA04</accession>
<evidence type="ECO:0000313" key="4">
    <source>
        <dbReference type="Proteomes" id="UP000054107"/>
    </source>
</evidence>
<feature type="region of interest" description="Disordered" evidence="1">
    <location>
        <begin position="201"/>
        <end position="242"/>
    </location>
</feature>
<protein>
    <submittedName>
        <fullName evidence="3">Uncharacterized protein</fullName>
    </submittedName>
</protein>
<gene>
    <name evidence="3" type="primary">PARPA_05693.1 scaffold 19499</name>
</gene>
<dbReference type="OrthoDB" id="2264758at2759"/>
<evidence type="ECO:0000256" key="2">
    <source>
        <dbReference type="SAM" id="Phobius"/>
    </source>
</evidence>
<keyword evidence="2" id="KW-0472">Membrane</keyword>
<dbReference type="EMBL" id="LN726961">
    <property type="protein sequence ID" value="CEP11804.1"/>
    <property type="molecule type" value="Genomic_DNA"/>
</dbReference>
<dbReference type="STRING" id="35722.A0A0B7NA04"/>
<sequence length="397" mass="43839">MTITSPSISRRDDGGSTFVEDVASVINTDTSTSKKSLTYTLPTIYSTIATTTEDYAIQSEDPGQYHITLFTPRASLSAATTTTKITAPSASIPMEYSVLVSRAPNEVIRSTHSWLATTTSISASASSTPSSVSVKNSSGLNKGKLAGVIIGSIAGVLIAFYLFYVVCWGRQKALHKLRQEKELQESEKTNARVSTINLDYDSEDEDEKQHVNHDDNQPVGLPRSQPYYDPNRVYHSTSRSNPKEDFRSYYRIASNNTSSASSSSEDCNASLNAHANLQPFYGGFNPYYGPILQHQPSALFFKGSNRDYSKNNSIFYPPQQSIFSPVNSLDSTSVNRAPNMGNHFNSEAFKETTQSHIYNASNNQEHCENTVSPLDDIKSVLDIVEQDVRGEMIQQRQ</sequence>
<dbReference type="AlphaFoldDB" id="A0A0B7NA04"/>
<evidence type="ECO:0000256" key="1">
    <source>
        <dbReference type="SAM" id="MobiDB-lite"/>
    </source>
</evidence>
<feature type="transmembrane region" description="Helical" evidence="2">
    <location>
        <begin position="145"/>
        <end position="166"/>
    </location>
</feature>
<dbReference type="Proteomes" id="UP000054107">
    <property type="component" value="Unassembled WGS sequence"/>
</dbReference>
<keyword evidence="2" id="KW-1133">Transmembrane helix</keyword>
<name>A0A0B7NA04_9FUNG</name>
<keyword evidence="2" id="KW-0812">Transmembrane</keyword>
<proteinExistence type="predicted"/>
<feature type="compositionally biased region" description="Basic and acidic residues" evidence="1">
    <location>
        <begin position="207"/>
        <end position="216"/>
    </location>
</feature>
<keyword evidence="4" id="KW-1185">Reference proteome</keyword>